<accession>A0A9X6ST25</accession>
<dbReference type="InterPro" id="IPR058002">
    <property type="entry name" value="Gp82"/>
</dbReference>
<dbReference type="EMBL" id="NVMX01000142">
    <property type="protein sequence ID" value="PDZ94664.1"/>
    <property type="molecule type" value="Genomic_DNA"/>
</dbReference>
<dbReference type="Proteomes" id="UP000219922">
    <property type="component" value="Unassembled WGS sequence"/>
</dbReference>
<evidence type="ECO:0000313" key="1">
    <source>
        <dbReference type="EMBL" id="PDZ94664.1"/>
    </source>
</evidence>
<name>A0A9X6ST25_BACCE</name>
<gene>
    <name evidence="1" type="ORF">CON36_32650</name>
</gene>
<comment type="caution">
    <text evidence="1">The sequence shown here is derived from an EMBL/GenBank/DDBJ whole genome shotgun (WGS) entry which is preliminary data.</text>
</comment>
<proteinExistence type="predicted"/>
<reference evidence="1 2" key="1">
    <citation type="submission" date="2017-09" db="EMBL/GenBank/DDBJ databases">
        <title>Large-scale bioinformatics analysis of Bacillus genomes uncovers conserved roles of natural products in bacterial physiology.</title>
        <authorList>
            <consortium name="Agbiome Team Llc"/>
            <person name="Bleich R.M."/>
            <person name="Grubbs K.J."/>
            <person name="Santa Maria K.C."/>
            <person name="Allen S.E."/>
            <person name="Farag S."/>
            <person name="Shank E.A."/>
            <person name="Bowers A."/>
        </authorList>
    </citation>
    <scope>NUCLEOTIDE SEQUENCE [LARGE SCALE GENOMIC DNA]</scope>
    <source>
        <strain evidence="1 2">AFS092789</strain>
    </source>
</reference>
<protein>
    <submittedName>
        <fullName evidence="1">Uncharacterized protein</fullName>
    </submittedName>
</protein>
<organism evidence="1 2">
    <name type="scientific">Bacillus cereus</name>
    <dbReference type="NCBI Taxonomy" id="1396"/>
    <lineage>
        <taxon>Bacteria</taxon>
        <taxon>Bacillati</taxon>
        <taxon>Bacillota</taxon>
        <taxon>Bacilli</taxon>
        <taxon>Bacillales</taxon>
        <taxon>Bacillaceae</taxon>
        <taxon>Bacillus</taxon>
        <taxon>Bacillus cereus group</taxon>
    </lineage>
</organism>
<dbReference type="AlphaFoldDB" id="A0A9X6ST25"/>
<sequence>MKGFISRKGRVVVKGQLVGVHWNSHQNVFSVVEFKSRRTVGKVLGYVNRITLTDCTVKIDKSKQKSVRENNRKDRHAFIVGFVQDIDVIQKFENGIYYNPYKLDSFVDTSKFLCGDLEYIEKMEIVNLDYDFQNNRPNVTYC</sequence>
<evidence type="ECO:0000313" key="2">
    <source>
        <dbReference type="Proteomes" id="UP000219922"/>
    </source>
</evidence>
<dbReference type="Pfam" id="PF25735">
    <property type="entry name" value="Phage_L5_gp82"/>
    <property type="match status" value="1"/>
</dbReference>
<dbReference type="RefSeq" id="WP_098006823.1">
    <property type="nucleotide sequence ID" value="NZ_NVMX01000142.1"/>
</dbReference>